<evidence type="ECO:0000256" key="2">
    <source>
        <dbReference type="SAM" id="Phobius"/>
    </source>
</evidence>
<feature type="transmembrane region" description="Helical" evidence="2">
    <location>
        <begin position="95"/>
        <end position="118"/>
    </location>
</feature>
<feature type="transmembrane region" description="Helical" evidence="2">
    <location>
        <begin position="148"/>
        <end position="171"/>
    </location>
</feature>
<evidence type="ECO:0000256" key="1">
    <source>
        <dbReference type="SAM" id="MobiDB-lite"/>
    </source>
</evidence>
<reference evidence="3 4" key="1">
    <citation type="submission" date="2008-03" db="EMBL/GenBank/DDBJ databases">
        <title>Complete sequence of Leptothrix cholodnii SP-6.</title>
        <authorList>
            <consortium name="US DOE Joint Genome Institute"/>
            <person name="Copeland A."/>
            <person name="Lucas S."/>
            <person name="Lapidus A."/>
            <person name="Glavina del Rio T."/>
            <person name="Dalin E."/>
            <person name="Tice H."/>
            <person name="Bruce D."/>
            <person name="Goodwin L."/>
            <person name="Pitluck S."/>
            <person name="Chertkov O."/>
            <person name="Brettin T."/>
            <person name="Detter J.C."/>
            <person name="Han C."/>
            <person name="Kuske C.R."/>
            <person name="Schmutz J."/>
            <person name="Larimer F."/>
            <person name="Land M."/>
            <person name="Hauser L."/>
            <person name="Kyrpides N."/>
            <person name="Lykidis A."/>
            <person name="Emerson D."/>
            <person name="Richardson P."/>
        </authorList>
    </citation>
    <scope>NUCLEOTIDE SEQUENCE [LARGE SCALE GENOMIC DNA]</scope>
    <source>
        <strain evidence="4">ATCC 51168 / LMG 8142 / SP-6</strain>
    </source>
</reference>
<dbReference type="eggNOG" id="COG5473">
    <property type="taxonomic scope" value="Bacteria"/>
</dbReference>
<protein>
    <submittedName>
        <fullName evidence="3">Integral membrane protein</fullName>
    </submittedName>
</protein>
<dbReference type="Pfam" id="PF09955">
    <property type="entry name" value="DUF2189"/>
    <property type="match status" value="1"/>
</dbReference>
<dbReference type="HOGENOM" id="CLU_067791_0_0_4"/>
<keyword evidence="2" id="KW-0472">Membrane</keyword>
<feature type="region of interest" description="Disordered" evidence="1">
    <location>
        <begin position="1"/>
        <end position="45"/>
    </location>
</feature>
<keyword evidence="4" id="KW-1185">Reference proteome</keyword>
<dbReference type="InterPro" id="IPR018692">
    <property type="entry name" value="DUF2189"/>
</dbReference>
<sequence>MTPANSIGTATLMAGIDDPAQPPEPGRDPAGTPPAQPASPPSRSRYELNTLSWGDPLRWLMLGWRDYLRHPGIGTFYGACFVAMGWALMTVFEHAPAWTLALSGGFLLVGPFMCMGMYQVSQRLERGERPDLGDSLTAWDEHIGQMAIFGFVLLVLEMVWARSTLVIFALSFDGMPDFKGSLMALFNPENIEFIIAWMAVGSAFAVIIFSVSVVSIPMMLDAQVDAITAGLTSLRLVLTQTGVLLFWGALITALVALAMLPWFAGLMVVGPVLGHASWHAYRAAVTRID</sequence>
<evidence type="ECO:0000313" key="3">
    <source>
        <dbReference type="EMBL" id="ACB33502.1"/>
    </source>
</evidence>
<feature type="transmembrane region" description="Helical" evidence="2">
    <location>
        <begin position="67"/>
        <end position="89"/>
    </location>
</feature>
<feature type="transmembrane region" description="Helical" evidence="2">
    <location>
        <begin position="241"/>
        <end position="264"/>
    </location>
</feature>
<name>B1Y5B4_LEPCP</name>
<dbReference type="EMBL" id="CP001013">
    <property type="protein sequence ID" value="ACB33502.1"/>
    <property type="molecule type" value="Genomic_DNA"/>
</dbReference>
<proteinExistence type="predicted"/>
<feature type="transmembrane region" description="Helical" evidence="2">
    <location>
        <begin position="191"/>
        <end position="220"/>
    </location>
</feature>
<organism evidence="3 4">
    <name type="scientific">Leptothrix cholodnii (strain ATCC 51168 / LMG 8142 / SP-6)</name>
    <name type="common">Leptothrix discophora (strain SP-6)</name>
    <dbReference type="NCBI Taxonomy" id="395495"/>
    <lineage>
        <taxon>Bacteria</taxon>
        <taxon>Pseudomonadati</taxon>
        <taxon>Pseudomonadota</taxon>
        <taxon>Betaproteobacteria</taxon>
        <taxon>Burkholderiales</taxon>
        <taxon>Sphaerotilaceae</taxon>
        <taxon>Leptothrix</taxon>
    </lineage>
</organism>
<dbReference type="AlphaFoldDB" id="B1Y5B4"/>
<evidence type="ECO:0000313" key="4">
    <source>
        <dbReference type="Proteomes" id="UP000001693"/>
    </source>
</evidence>
<accession>B1Y5B4</accession>
<gene>
    <name evidence="3" type="ordered locus">Lcho_1233</name>
</gene>
<dbReference type="Proteomes" id="UP000001693">
    <property type="component" value="Chromosome"/>
</dbReference>
<keyword evidence="2" id="KW-0812">Transmembrane</keyword>
<keyword evidence="2" id="KW-1133">Transmembrane helix</keyword>
<dbReference type="STRING" id="395495.Lcho_1233"/>
<dbReference type="KEGG" id="lch:Lcho_1233"/>
<feature type="compositionally biased region" description="Pro residues" evidence="1">
    <location>
        <begin position="31"/>
        <end position="40"/>
    </location>
</feature>
<dbReference type="RefSeq" id="WP_012346264.1">
    <property type="nucleotide sequence ID" value="NC_010524.1"/>
</dbReference>